<proteinExistence type="predicted"/>
<evidence type="ECO:0000313" key="6">
    <source>
        <dbReference type="Proteomes" id="UP000035579"/>
    </source>
</evidence>
<dbReference type="EMBL" id="CP011509">
    <property type="protein sequence ID" value="AKJ05409.1"/>
    <property type="molecule type" value="Genomic_DNA"/>
</dbReference>
<dbReference type="RefSeq" id="WP_047858954.1">
    <property type="nucleotide sequence ID" value="NZ_CP011509.1"/>
</dbReference>
<dbReference type="InterPro" id="IPR006558">
    <property type="entry name" value="LamG-like"/>
</dbReference>
<reference evidence="5 7" key="2">
    <citation type="submission" date="2018-08" db="EMBL/GenBank/DDBJ databases">
        <title>Genomic Encyclopedia of Archaeal and Bacterial Type Strains, Phase II (KMG-II): from individual species to whole genera.</title>
        <authorList>
            <person name="Goeker M."/>
        </authorList>
    </citation>
    <scope>NUCLEOTIDE SEQUENCE [LARGE SCALE GENOMIC DNA]</scope>
    <source>
        <strain evidence="5 7">DSM 2261</strain>
    </source>
</reference>
<dbReference type="Proteomes" id="UP000256345">
    <property type="component" value="Unassembled WGS sequence"/>
</dbReference>
<organism evidence="4 6">
    <name type="scientific">Archangium gephyra</name>
    <dbReference type="NCBI Taxonomy" id="48"/>
    <lineage>
        <taxon>Bacteria</taxon>
        <taxon>Pseudomonadati</taxon>
        <taxon>Myxococcota</taxon>
        <taxon>Myxococcia</taxon>
        <taxon>Myxococcales</taxon>
        <taxon>Cystobacterineae</taxon>
        <taxon>Archangiaceae</taxon>
        <taxon>Archangium</taxon>
    </lineage>
</organism>
<evidence type="ECO:0000256" key="2">
    <source>
        <dbReference type="ARBA" id="ARBA00023157"/>
    </source>
</evidence>
<accession>A0AAC8QDN4</accession>
<name>A0AAC8QDN4_9BACT</name>
<gene>
    <name evidence="4" type="ORF">AA314_07035</name>
    <name evidence="5" type="ORF">ATI61_102467</name>
</gene>
<dbReference type="Gene3D" id="2.60.120.200">
    <property type="match status" value="1"/>
</dbReference>
<evidence type="ECO:0000313" key="5">
    <source>
        <dbReference type="EMBL" id="REG36093.1"/>
    </source>
</evidence>
<sequence>MMQQKNSRKQRGTSIQLGRAVCGLGLLGALGAGCGTSTLPAPRAEESVAEVERGLILPTPVGHWAFEDTAGSLTVRDSSGNGADGTKYNGVTSNFSGRIGQSLIFDGVDDRVEVPDRPSFHFTTAMTASAWVRHPNADGPNTIVGKWYGPDAYLLRVEDGQYVFTVALDDGTTRDVYAPATANVWTHVAGVFNGADIKLYVNGTLMATTPAVGTLSDSTQPVIIGNQPEWNAFEGQIDEVQLYDTALGGQKIRHLAQAMKRRLAILRYDPIAPSGQRLTQVLGWPDEQAYSRQLVGKLQQVTLGSVNYQVVEDVAINAFPLKRDGFRYNYETYMACRANSANCHRPDDASYAAMMADYQAARASSLCDKIASGAIDEVWVWGGDYFGFDEFAFKIPNDAPAFAPQPYNYWIYEGRKKDLPVCGRTYFVMGFNPDVGFDNMMHSYGHRIESALTLSPAAKGLWTRCDPNSPWTKFICIDKDSPGQSSCGDVHFPANGRSDYDYGNITPVASSGAQWETYPVTDLTQKQSVSCSTWGCSQEGYLTYWMSHLPKHPGNSTTELYNWWKYVVNYDVVYQPLP</sequence>
<keyword evidence="7" id="KW-1185">Reference proteome</keyword>
<dbReference type="PANTHER" id="PTHR42535">
    <property type="entry name" value="OOKINETE PROTEIN, PUTATIVE-RELATED"/>
    <property type="match status" value="1"/>
</dbReference>
<feature type="domain" description="LamG-like jellyroll fold" evidence="3">
    <location>
        <begin position="124"/>
        <end position="250"/>
    </location>
</feature>
<dbReference type="AlphaFoldDB" id="A0AAC8QDN4"/>
<evidence type="ECO:0000313" key="7">
    <source>
        <dbReference type="Proteomes" id="UP000256345"/>
    </source>
</evidence>
<reference evidence="4 6" key="1">
    <citation type="submission" date="2015-05" db="EMBL/GenBank/DDBJ databases">
        <title>Genome assembly of Archangium gephyra DSM 2261.</title>
        <authorList>
            <person name="Sharma G."/>
            <person name="Subramanian S."/>
        </authorList>
    </citation>
    <scope>NUCLEOTIDE SEQUENCE [LARGE SCALE GENOMIC DNA]</scope>
    <source>
        <strain evidence="4 6">DSM 2261</strain>
    </source>
</reference>
<dbReference type="Proteomes" id="UP000035579">
    <property type="component" value="Chromosome"/>
</dbReference>
<dbReference type="EMBL" id="QUMU01000002">
    <property type="protein sequence ID" value="REG36093.1"/>
    <property type="molecule type" value="Genomic_DNA"/>
</dbReference>
<keyword evidence="1" id="KW-0732">Signal</keyword>
<keyword evidence="2" id="KW-1015">Disulfide bond</keyword>
<dbReference type="KEGG" id="age:AA314_07035"/>
<dbReference type="InterPro" id="IPR013320">
    <property type="entry name" value="ConA-like_dom_sf"/>
</dbReference>
<evidence type="ECO:0000259" key="3">
    <source>
        <dbReference type="SMART" id="SM00560"/>
    </source>
</evidence>
<dbReference type="SUPFAM" id="SSF49899">
    <property type="entry name" value="Concanavalin A-like lectins/glucanases"/>
    <property type="match status" value="1"/>
</dbReference>
<dbReference type="SMART" id="SM00560">
    <property type="entry name" value="LamGL"/>
    <property type="match status" value="1"/>
</dbReference>
<evidence type="ECO:0000313" key="4">
    <source>
        <dbReference type="EMBL" id="AKJ05409.1"/>
    </source>
</evidence>
<evidence type="ECO:0000256" key="1">
    <source>
        <dbReference type="ARBA" id="ARBA00022729"/>
    </source>
</evidence>
<dbReference type="PANTHER" id="PTHR42535:SF2">
    <property type="entry name" value="CHROMOSOME UNDETERMINED SCAFFOLD_146, WHOLE GENOME SHOTGUN SEQUENCE"/>
    <property type="match status" value="1"/>
</dbReference>
<dbReference type="Pfam" id="PF13385">
    <property type="entry name" value="Laminin_G_3"/>
    <property type="match status" value="1"/>
</dbReference>
<protein>
    <submittedName>
        <fullName evidence="5">Concanavalin A-like lectin/glucanase superfamily protein</fullName>
    </submittedName>
</protein>
<dbReference type="PROSITE" id="PS51257">
    <property type="entry name" value="PROKAR_LIPOPROTEIN"/>
    <property type="match status" value="1"/>
</dbReference>